<dbReference type="Proteomes" id="UP000775872">
    <property type="component" value="Unassembled WGS sequence"/>
</dbReference>
<evidence type="ECO:0000313" key="2">
    <source>
        <dbReference type="Proteomes" id="UP000775872"/>
    </source>
</evidence>
<keyword evidence="2" id="KW-1185">Reference proteome</keyword>
<name>A0A9N9ZAM5_9HYPO</name>
<accession>A0A9N9ZAM5</accession>
<evidence type="ECO:0000313" key="1">
    <source>
        <dbReference type="EMBL" id="CAH0051824.1"/>
    </source>
</evidence>
<feature type="non-terminal residue" evidence="1">
    <location>
        <position position="97"/>
    </location>
</feature>
<proteinExistence type="predicted"/>
<dbReference type="OrthoDB" id="3758478at2759"/>
<dbReference type="EMBL" id="CABFOC020000042">
    <property type="protein sequence ID" value="CAH0051824.1"/>
    <property type="molecule type" value="Genomic_DNA"/>
</dbReference>
<protein>
    <submittedName>
        <fullName evidence="1">Uncharacterized protein</fullName>
    </submittedName>
</protein>
<comment type="caution">
    <text evidence="1">The sequence shown here is derived from an EMBL/GenBank/DDBJ whole genome shotgun (WGS) entry which is preliminary data.</text>
</comment>
<dbReference type="AlphaFoldDB" id="A0A9N9ZAM5"/>
<gene>
    <name evidence="1" type="ORF">CSOL1703_00014476</name>
</gene>
<organism evidence="1 2">
    <name type="scientific">Clonostachys solani</name>
    <dbReference type="NCBI Taxonomy" id="160281"/>
    <lineage>
        <taxon>Eukaryota</taxon>
        <taxon>Fungi</taxon>
        <taxon>Dikarya</taxon>
        <taxon>Ascomycota</taxon>
        <taxon>Pezizomycotina</taxon>
        <taxon>Sordariomycetes</taxon>
        <taxon>Hypocreomycetidae</taxon>
        <taxon>Hypocreales</taxon>
        <taxon>Bionectriaceae</taxon>
        <taxon>Clonostachys</taxon>
    </lineage>
</organism>
<reference evidence="1" key="1">
    <citation type="submission" date="2021-10" db="EMBL/GenBank/DDBJ databases">
        <authorList>
            <person name="Piombo E."/>
        </authorList>
    </citation>
    <scope>NUCLEOTIDE SEQUENCE</scope>
</reference>
<sequence length="97" mass="10524">MPAPRTILQQSADGFVANLNNFTSGEAWSNGRTPDAAHNVHPLSLAIPPKMNNDEMAKFLGGTLAKVQNLTFQLEENANVLIDEQNNIISLHLLADS</sequence>